<evidence type="ECO:0000256" key="8">
    <source>
        <dbReference type="SAM" id="MobiDB-lite"/>
    </source>
</evidence>
<evidence type="ECO:0000313" key="11">
    <source>
        <dbReference type="Proteomes" id="UP001470230"/>
    </source>
</evidence>
<dbReference type="Pfam" id="PF00225">
    <property type="entry name" value="Kinesin"/>
    <property type="match status" value="1"/>
</dbReference>
<keyword evidence="6 7" id="KW-0505">Motor protein</keyword>
<evidence type="ECO:0000256" key="6">
    <source>
        <dbReference type="PROSITE-ProRule" id="PRU00283"/>
    </source>
</evidence>
<evidence type="ECO:0000256" key="3">
    <source>
        <dbReference type="ARBA" id="ARBA00022741"/>
    </source>
</evidence>
<dbReference type="InterPro" id="IPR027640">
    <property type="entry name" value="Kinesin-like_fam"/>
</dbReference>
<comment type="caution">
    <text evidence="10">The sequence shown here is derived from an EMBL/GenBank/DDBJ whole genome shotgun (WGS) entry which is preliminary data.</text>
</comment>
<keyword evidence="11" id="KW-1185">Reference proteome</keyword>
<dbReference type="PANTHER" id="PTHR47969:SF15">
    <property type="entry name" value="CHROMOSOME-ASSOCIATED KINESIN KIF4A-RELATED"/>
    <property type="match status" value="1"/>
</dbReference>
<dbReference type="Proteomes" id="UP001470230">
    <property type="component" value="Unassembled WGS sequence"/>
</dbReference>
<keyword evidence="4 6" id="KW-0067">ATP-binding</keyword>
<comment type="subcellular location">
    <subcellularLocation>
        <location evidence="1">Cytoplasm</location>
    </subcellularLocation>
</comment>
<dbReference type="InterPro" id="IPR019821">
    <property type="entry name" value="Kinesin_motor_CS"/>
</dbReference>
<dbReference type="InterPro" id="IPR001752">
    <property type="entry name" value="Kinesin_motor_dom"/>
</dbReference>
<feature type="region of interest" description="Disordered" evidence="8">
    <location>
        <begin position="398"/>
        <end position="426"/>
    </location>
</feature>
<accession>A0ABR2HE65</accession>
<proteinExistence type="inferred from homology"/>
<keyword evidence="7" id="KW-0493">Microtubule</keyword>
<evidence type="ECO:0000313" key="10">
    <source>
        <dbReference type="EMBL" id="KAK8844193.1"/>
    </source>
</evidence>
<dbReference type="PROSITE" id="PS50067">
    <property type="entry name" value="KINESIN_MOTOR_2"/>
    <property type="match status" value="1"/>
</dbReference>
<name>A0ABR2HE65_9EUKA</name>
<evidence type="ECO:0000256" key="2">
    <source>
        <dbReference type="ARBA" id="ARBA00022490"/>
    </source>
</evidence>
<keyword evidence="5" id="KW-0175">Coiled coil</keyword>
<dbReference type="EMBL" id="JAPFFF010000033">
    <property type="protein sequence ID" value="KAK8844193.1"/>
    <property type="molecule type" value="Genomic_DNA"/>
</dbReference>
<evidence type="ECO:0000256" key="4">
    <source>
        <dbReference type="ARBA" id="ARBA00022840"/>
    </source>
</evidence>
<keyword evidence="2" id="KW-0963">Cytoplasm</keyword>
<evidence type="ECO:0000256" key="5">
    <source>
        <dbReference type="ARBA" id="ARBA00023054"/>
    </source>
</evidence>
<dbReference type="InterPro" id="IPR036961">
    <property type="entry name" value="Kinesin_motor_dom_sf"/>
</dbReference>
<dbReference type="SMART" id="SM00129">
    <property type="entry name" value="KISc"/>
    <property type="match status" value="1"/>
</dbReference>
<dbReference type="SUPFAM" id="SSF52540">
    <property type="entry name" value="P-loop containing nucleoside triphosphate hydrolases"/>
    <property type="match status" value="1"/>
</dbReference>
<feature type="domain" description="Kinesin motor" evidence="9">
    <location>
        <begin position="8"/>
        <end position="330"/>
    </location>
</feature>
<sequence>MTHPKSENIKVVVRCRPLSKTEKEKKFFEIIKMNESTNTVNLSKTPDDQEPKVFSFNSVYANNATQQFIYDDCARPIIDSVLEGYNGTIFAYGQTGTGKTYTMEGKIDIEEEKGIIFHAFDHIFAHISTVKNIQFLVRASYLQIYMEDVCDLLGDPLKKLHVRQLNGDVTVLGLSSHIVKNPKEILDVLRKGSKNRATGATAMNNQSSRSHSVFTIIIEQQNEDGRTKVGKLNLVDLAGSERLGKTEATGKRAIEGTKINQSLFALGNVISALVTGSKHIAYRDSKLTQLLQDSLGGNAKTVMVATLGPASFNYEETLSTLLYATRARDIKNVPKINEDPKDALLGQLKSQIDELKRKLEEQNAEKNSDGVSVGDTQYMKTIEEEHRKKLSKLMAEKNMNEEERRKMKEKLDAEYEKSKRTKEESNQLKEKIAQMEQSVLVGGVNLVDKAKQQQEEIRAHQSKIKQQQEEQKNLSLQKKKQEEEIILAEKKYGSIKEEIVEKAHKIKKIKLLNKQLNVSIDDLQQQFESEKNEQLEQIKTLNKELQLLKLIASCFIPEEHIHNIEKHCKYDDVNQRMYIEKAEFAGCHQKFEEEEEIENNGIYINGIKDAIFGGPKTDVENDDLKEKKVEAERKKKKEAHRLLNEFGFTDDMDCNYKYVKHLFKNKE</sequence>
<organism evidence="10 11">
    <name type="scientific">Tritrichomonas musculus</name>
    <dbReference type="NCBI Taxonomy" id="1915356"/>
    <lineage>
        <taxon>Eukaryota</taxon>
        <taxon>Metamonada</taxon>
        <taxon>Parabasalia</taxon>
        <taxon>Tritrichomonadida</taxon>
        <taxon>Tritrichomonadidae</taxon>
        <taxon>Tritrichomonas</taxon>
    </lineage>
</organism>
<dbReference type="PRINTS" id="PR00380">
    <property type="entry name" value="KINESINHEAVY"/>
</dbReference>
<evidence type="ECO:0000256" key="7">
    <source>
        <dbReference type="RuleBase" id="RU000394"/>
    </source>
</evidence>
<keyword evidence="3 6" id="KW-0547">Nucleotide-binding</keyword>
<feature type="binding site" evidence="6">
    <location>
        <begin position="93"/>
        <end position="100"/>
    </location>
    <ligand>
        <name>ATP</name>
        <dbReference type="ChEBI" id="CHEBI:30616"/>
    </ligand>
</feature>
<evidence type="ECO:0000256" key="1">
    <source>
        <dbReference type="ARBA" id="ARBA00004496"/>
    </source>
</evidence>
<dbReference type="InterPro" id="IPR027417">
    <property type="entry name" value="P-loop_NTPase"/>
</dbReference>
<reference evidence="10 11" key="1">
    <citation type="submission" date="2024-04" db="EMBL/GenBank/DDBJ databases">
        <title>Tritrichomonas musculus Genome.</title>
        <authorList>
            <person name="Alves-Ferreira E."/>
            <person name="Grigg M."/>
            <person name="Lorenzi H."/>
            <person name="Galac M."/>
        </authorList>
    </citation>
    <scope>NUCLEOTIDE SEQUENCE [LARGE SCALE GENOMIC DNA]</scope>
    <source>
        <strain evidence="10 11">EAF2021</strain>
    </source>
</reference>
<gene>
    <name evidence="10" type="ORF">M9Y10_024398</name>
</gene>
<comment type="similarity">
    <text evidence="6 7">Belongs to the TRAFAC class myosin-kinesin ATPase superfamily. Kinesin family.</text>
</comment>
<dbReference type="PANTHER" id="PTHR47969">
    <property type="entry name" value="CHROMOSOME-ASSOCIATED KINESIN KIF4A-RELATED"/>
    <property type="match status" value="1"/>
</dbReference>
<dbReference type="PROSITE" id="PS00411">
    <property type="entry name" value="KINESIN_MOTOR_1"/>
    <property type="match status" value="1"/>
</dbReference>
<dbReference type="Gene3D" id="3.40.850.10">
    <property type="entry name" value="Kinesin motor domain"/>
    <property type="match status" value="1"/>
</dbReference>
<protein>
    <recommendedName>
        <fullName evidence="7">Kinesin-like protein</fullName>
    </recommendedName>
</protein>
<evidence type="ECO:0000259" key="9">
    <source>
        <dbReference type="PROSITE" id="PS50067"/>
    </source>
</evidence>